<dbReference type="AlphaFoldDB" id="A0A2H0XC09"/>
<dbReference type="InterPro" id="IPR004860">
    <property type="entry name" value="LAGLIDADG_dom"/>
</dbReference>
<evidence type="ECO:0000313" key="2">
    <source>
        <dbReference type="EMBL" id="PIS22463.1"/>
    </source>
</evidence>
<dbReference type="InterPro" id="IPR027434">
    <property type="entry name" value="Homing_endonucl"/>
</dbReference>
<accession>A0A2H0XC09</accession>
<dbReference type="Pfam" id="PF00961">
    <property type="entry name" value="LAGLIDADG_1"/>
    <property type="match status" value="1"/>
</dbReference>
<reference evidence="3" key="1">
    <citation type="submission" date="2017-09" db="EMBL/GenBank/DDBJ databases">
        <title>Depth-based differentiation of microbial function through sediment-hosted aquifers and enrichment of novel symbionts in the deep terrestrial subsurface.</title>
        <authorList>
            <person name="Probst A.J."/>
            <person name="Ladd B."/>
            <person name="Jarett J.K."/>
            <person name="Geller-Mcgrath D.E."/>
            <person name="Sieber C.M.K."/>
            <person name="Emerson J.B."/>
            <person name="Anantharaman K."/>
            <person name="Thomas B.C."/>
            <person name="Malmstrom R."/>
            <person name="Stieglmeier M."/>
            <person name="Klingl A."/>
            <person name="Woyke T."/>
            <person name="Ryan C.M."/>
            <person name="Banfield J.F."/>
        </authorList>
    </citation>
    <scope>NUCLEOTIDE SEQUENCE [LARGE SCALE GENOMIC DNA]</scope>
</reference>
<organism evidence="2 3">
    <name type="scientific">candidate division WWE3 bacterium CG08_land_8_20_14_0_20_41_10</name>
    <dbReference type="NCBI Taxonomy" id="1975085"/>
    <lineage>
        <taxon>Bacteria</taxon>
        <taxon>Katanobacteria</taxon>
    </lineage>
</organism>
<evidence type="ECO:0000259" key="1">
    <source>
        <dbReference type="Pfam" id="PF00961"/>
    </source>
</evidence>
<dbReference type="SUPFAM" id="SSF55608">
    <property type="entry name" value="Homing endonucleases"/>
    <property type="match status" value="1"/>
</dbReference>
<comment type="caution">
    <text evidence="2">The sequence shown here is derived from an EMBL/GenBank/DDBJ whole genome shotgun (WGS) entry which is preliminary data.</text>
</comment>
<sequence>MNSILNPYYVVGFVDGEGCFSITVNRHHGRLLEVRLLFAIELEESDEEILERIRTTLSCGNIYRLIYKSHPKWQPHCKLKVSNIRDISEKVIPFFTKYPLQAKKKLQFEKFCRVARLIKEKRHLGNDNIKEILRIRSEV</sequence>
<protein>
    <recommendedName>
        <fullName evidence="1">Homing endonuclease LAGLIDADG domain-containing protein</fullName>
    </recommendedName>
</protein>
<evidence type="ECO:0000313" key="3">
    <source>
        <dbReference type="Proteomes" id="UP000231252"/>
    </source>
</evidence>
<dbReference type="EMBL" id="PEYU01000032">
    <property type="protein sequence ID" value="PIS22463.1"/>
    <property type="molecule type" value="Genomic_DNA"/>
</dbReference>
<dbReference type="InterPro" id="IPR051289">
    <property type="entry name" value="LAGLIDADG_Endonuclease"/>
</dbReference>
<dbReference type="GO" id="GO:0004519">
    <property type="term" value="F:endonuclease activity"/>
    <property type="evidence" value="ECO:0007669"/>
    <property type="project" value="InterPro"/>
</dbReference>
<dbReference type="Proteomes" id="UP000231252">
    <property type="component" value="Unassembled WGS sequence"/>
</dbReference>
<feature type="domain" description="Homing endonuclease LAGLIDADG" evidence="1">
    <location>
        <begin position="11"/>
        <end position="114"/>
    </location>
</feature>
<dbReference type="Gene3D" id="3.10.28.10">
    <property type="entry name" value="Homing endonucleases"/>
    <property type="match status" value="1"/>
</dbReference>
<name>A0A2H0XC09_UNCKA</name>
<dbReference type="PANTHER" id="PTHR36181:SF3">
    <property type="entry name" value="INTRON-ENCODED DNA ENDONUCLEASE AI5 BETA"/>
    <property type="match status" value="1"/>
</dbReference>
<proteinExistence type="predicted"/>
<gene>
    <name evidence="2" type="ORF">COT50_01795</name>
</gene>
<dbReference type="PANTHER" id="PTHR36181">
    <property type="entry name" value="INTRON-ENCODED ENDONUCLEASE AI3-RELATED"/>
    <property type="match status" value="1"/>
</dbReference>